<accession>A0ABY1QMM8</accession>
<evidence type="ECO:0000313" key="8">
    <source>
        <dbReference type="Proteomes" id="UP001158067"/>
    </source>
</evidence>
<protein>
    <submittedName>
        <fullName evidence="7">Membrane fusion protein, multidrug efflux system</fullName>
    </submittedName>
</protein>
<dbReference type="InterPro" id="IPR058625">
    <property type="entry name" value="MdtA-like_BSH"/>
</dbReference>
<keyword evidence="3" id="KW-0812">Transmembrane</keyword>
<dbReference type="RefSeq" id="WP_283434766.1">
    <property type="nucleotide sequence ID" value="NZ_FXUG01000016.1"/>
</dbReference>
<dbReference type="Pfam" id="PF25967">
    <property type="entry name" value="RND-MFP_C"/>
    <property type="match status" value="1"/>
</dbReference>
<feature type="transmembrane region" description="Helical" evidence="3">
    <location>
        <begin position="26"/>
        <end position="47"/>
    </location>
</feature>
<dbReference type="SUPFAM" id="SSF111369">
    <property type="entry name" value="HlyD-like secretion proteins"/>
    <property type="match status" value="2"/>
</dbReference>
<dbReference type="Pfam" id="PF25917">
    <property type="entry name" value="BSH_RND"/>
    <property type="match status" value="1"/>
</dbReference>
<evidence type="ECO:0000259" key="5">
    <source>
        <dbReference type="Pfam" id="PF25944"/>
    </source>
</evidence>
<dbReference type="PANTHER" id="PTHR30158:SF10">
    <property type="entry name" value="CATION EFFLUX PUMP"/>
    <property type="match status" value="1"/>
</dbReference>
<gene>
    <name evidence="7" type="ORF">SAMN06265222_116121</name>
</gene>
<sequence>MRIDLNETAPQAGLSISRQRGTRRVLWQRLGLAIFGASVLSLGVVGGCKPGNQGPPPRPTPVVTVSKPIAKQIVEWDAYTGRMEPVAFVEVRARVSGYLDSIHFDEGQIVKKGDLLFVIDPRPYQADLSSAEAAMGQAKSQLDQAISGVAVAKANQLQSDAAVQLAKARVDRARTLMRSNAASAEELDQREAEYLQAKADAEASLASIQSAESEIASAKAAIDSAAAGVQTAKLNLDYTRIESPVTGRISREFVNVGNLISGGTSTATMLTTITSVQPIYCTFDASEQEVLKYIRLANSGERESSRDVKNPVFLGLVDEDGFPHKGHMDFVDSQFDAATASMRARCVFANKDKVLLPGMFARVRIPGSAPKQAVLIPDSAVGTDQSTQFVFVVVDSKIERRPVTLGPLVDGLRVVREGLQKDEMLVIEGLLQARPGATVETKDGVIEVVEDGLPDNYQPLPPEEWIGEAE</sequence>
<name>A0ABY1QMM8_9BACT</name>
<comment type="caution">
    <text evidence="7">The sequence shown here is derived from an EMBL/GenBank/DDBJ whole genome shotgun (WGS) entry which is preliminary data.</text>
</comment>
<dbReference type="InterPro" id="IPR058626">
    <property type="entry name" value="MdtA-like_b-barrel"/>
</dbReference>
<keyword evidence="3" id="KW-1133">Transmembrane helix</keyword>
<dbReference type="Pfam" id="PF25944">
    <property type="entry name" value="Beta-barrel_RND"/>
    <property type="match status" value="1"/>
</dbReference>
<evidence type="ECO:0000256" key="3">
    <source>
        <dbReference type="SAM" id="Phobius"/>
    </source>
</evidence>
<dbReference type="Gene3D" id="2.40.50.100">
    <property type="match status" value="1"/>
</dbReference>
<dbReference type="PANTHER" id="PTHR30158">
    <property type="entry name" value="ACRA/E-RELATED COMPONENT OF DRUG EFFLUX TRANSPORTER"/>
    <property type="match status" value="1"/>
</dbReference>
<evidence type="ECO:0000259" key="6">
    <source>
        <dbReference type="Pfam" id="PF25967"/>
    </source>
</evidence>
<keyword evidence="8" id="KW-1185">Reference proteome</keyword>
<evidence type="ECO:0000313" key="7">
    <source>
        <dbReference type="EMBL" id="SMP73421.1"/>
    </source>
</evidence>
<proteinExistence type="inferred from homology"/>
<evidence type="ECO:0000259" key="4">
    <source>
        <dbReference type="Pfam" id="PF25917"/>
    </source>
</evidence>
<comment type="similarity">
    <text evidence="2">Belongs to the membrane fusion protein (MFP) (TC 8.A.1) family.</text>
</comment>
<dbReference type="NCBIfam" id="TIGR01730">
    <property type="entry name" value="RND_mfp"/>
    <property type="match status" value="1"/>
</dbReference>
<dbReference type="InterPro" id="IPR006143">
    <property type="entry name" value="RND_pump_MFP"/>
</dbReference>
<keyword evidence="3" id="KW-0472">Membrane</keyword>
<feature type="domain" description="Multidrug resistance protein MdtA-like barrel-sandwich hybrid" evidence="4">
    <location>
        <begin position="89"/>
        <end position="271"/>
    </location>
</feature>
<feature type="domain" description="Multidrug resistance protein MdtA-like beta-barrel" evidence="5">
    <location>
        <begin position="278"/>
        <end position="365"/>
    </location>
</feature>
<feature type="domain" description="Multidrug resistance protein MdtA-like C-terminal permuted SH3" evidence="6">
    <location>
        <begin position="372"/>
        <end position="430"/>
    </location>
</feature>
<evidence type="ECO:0000256" key="1">
    <source>
        <dbReference type="ARBA" id="ARBA00004196"/>
    </source>
</evidence>
<organism evidence="7 8">
    <name type="scientific">Neorhodopirellula lusitana</name>
    <dbReference type="NCBI Taxonomy" id="445327"/>
    <lineage>
        <taxon>Bacteria</taxon>
        <taxon>Pseudomonadati</taxon>
        <taxon>Planctomycetota</taxon>
        <taxon>Planctomycetia</taxon>
        <taxon>Pirellulales</taxon>
        <taxon>Pirellulaceae</taxon>
        <taxon>Neorhodopirellula</taxon>
    </lineage>
</organism>
<dbReference type="Gene3D" id="2.40.420.20">
    <property type="match status" value="1"/>
</dbReference>
<dbReference type="InterPro" id="IPR058627">
    <property type="entry name" value="MdtA-like_C"/>
</dbReference>
<dbReference type="Gene3D" id="2.40.30.170">
    <property type="match status" value="1"/>
</dbReference>
<dbReference type="EMBL" id="FXUG01000016">
    <property type="protein sequence ID" value="SMP73421.1"/>
    <property type="molecule type" value="Genomic_DNA"/>
</dbReference>
<evidence type="ECO:0000256" key="2">
    <source>
        <dbReference type="ARBA" id="ARBA00009477"/>
    </source>
</evidence>
<dbReference type="Proteomes" id="UP001158067">
    <property type="component" value="Unassembled WGS sequence"/>
</dbReference>
<comment type="subcellular location">
    <subcellularLocation>
        <location evidence="1">Cell envelope</location>
    </subcellularLocation>
</comment>
<dbReference type="Gene3D" id="1.10.287.470">
    <property type="entry name" value="Helix hairpin bin"/>
    <property type="match status" value="1"/>
</dbReference>
<reference evidence="7 8" key="1">
    <citation type="submission" date="2017-05" db="EMBL/GenBank/DDBJ databases">
        <authorList>
            <person name="Varghese N."/>
            <person name="Submissions S."/>
        </authorList>
    </citation>
    <scope>NUCLEOTIDE SEQUENCE [LARGE SCALE GENOMIC DNA]</scope>
    <source>
        <strain evidence="7 8">DSM 25457</strain>
    </source>
</reference>